<evidence type="ECO:0000313" key="2">
    <source>
        <dbReference type="EMBL" id="OAM88088.1"/>
    </source>
</evidence>
<organism evidence="2 3">
    <name type="scientific">Termitidicoccus mucosus</name>
    <dbReference type="NCBI Taxonomy" id="1184151"/>
    <lineage>
        <taxon>Bacteria</taxon>
        <taxon>Pseudomonadati</taxon>
        <taxon>Verrucomicrobiota</taxon>
        <taxon>Opitutia</taxon>
        <taxon>Opitutales</taxon>
        <taxon>Opitutaceae</taxon>
        <taxon>Termitidicoccus</taxon>
    </lineage>
</organism>
<dbReference type="Gene3D" id="2.60.120.200">
    <property type="match status" value="1"/>
</dbReference>
<proteinExistence type="predicted"/>
<keyword evidence="1" id="KW-0732">Signal</keyword>
<dbReference type="STRING" id="1184151.AW736_18615"/>
<accession>A0A178IEC7</accession>
<comment type="caution">
    <text evidence="2">The sequence shown here is derived from an EMBL/GenBank/DDBJ whole genome shotgun (WGS) entry which is preliminary data.</text>
</comment>
<protein>
    <recommendedName>
        <fullName evidence="4">LamG-like jellyroll fold domain-containing protein</fullName>
    </recommendedName>
</protein>
<dbReference type="InterPro" id="IPR013517">
    <property type="entry name" value="FG-GAP"/>
</dbReference>
<dbReference type="Gene3D" id="2.130.10.130">
    <property type="entry name" value="Integrin alpha, N-terminal"/>
    <property type="match status" value="2"/>
</dbReference>
<dbReference type="EMBL" id="LRRQ01000144">
    <property type="protein sequence ID" value="OAM88088.1"/>
    <property type="molecule type" value="Genomic_DNA"/>
</dbReference>
<dbReference type="InterPro" id="IPR028994">
    <property type="entry name" value="Integrin_alpha_N"/>
</dbReference>
<evidence type="ECO:0008006" key="4">
    <source>
        <dbReference type="Google" id="ProtNLM"/>
    </source>
</evidence>
<reference evidence="2 3" key="1">
    <citation type="submission" date="2016-01" db="EMBL/GenBank/DDBJ databases">
        <title>High potential of lignocellulose degradation of a new Verrucomicrobia species.</title>
        <authorList>
            <person name="Wang Y."/>
            <person name="Shi Y."/>
            <person name="Qiu Z."/>
            <person name="Liu S."/>
            <person name="Yang H."/>
        </authorList>
    </citation>
    <scope>NUCLEOTIDE SEQUENCE [LARGE SCALE GENOMIC DNA]</scope>
    <source>
        <strain evidence="2 3">TSB47</strain>
    </source>
</reference>
<sequence>MKIFFQISLLALVSLGFSTGLSGEAMPVPLRFRSSRAPSGAAVGANREIEKIVIKNNAELPTAVLAQTVGEEFSLGFWIRVESEGLLTQSGGWTDRVPLTVLVASSADNKERLVIRLPQGRVSVASTTGRDWPVMNSSGRIEADQWYHVVLTRSGALTRLYINGALDSTSESLPRLTNISNIMFGRFGSMRHFDGTMIAPRAYAGALSDAEIKALADARPAEIGGAPVGVTQAGSVVTFGRYPAMRVADGELHPLIDQLHLSATVVHWRGKQAKDLFICGLHPNYFGGRPAYFQQQGVDHRGLPFYDEGTTIRGLPGTEFFSVVRDDGREELFAKGVGTPHGDNNLVSYTRNAAPGTLEFGAARNVTIDGRSFEHAFGKQIGGWWVGNIDDDGVPDMLVATIKPDGSNYWPDGEGMWGGVERKNSGKGRGYDVQGEWLGDRRTSILYWAKGKIDSQGHLVFADKKPVHYGQIGFEVQWRAGERERALACVKIGGRPVILHTGSLDRILALPVVFSNDELIVEASRTLLENGASLHETYFVHSISVLEEKADGTLRLILDGNPGRLVVLEGKQIGEFRETGSLMMQGGPLAVDTLGTPSRYDWDGDGFPDLIIGDSSGWLTFWRGTKDSSVYHAGIFMISGGEVVHHQAGLTGSIQGPNEKRWGYLQPTVGDWDGDGKAEIITNDIFGVLTLYGATSKPSDLTAPSIFKKDGRTYQTAWRSRPAIIPAEMNFAESGMPTLLHMDWDGDLAVAIPDAQGSLDVARVEKLAYRDGKPIVLCGPCGSWGRAELSVTDWNGDGKWDIVFGTIRGNQRFYSKDRGPGASPYWLENVGTNEKPVFAEARPVRLKDGKHMDFGIHTAAAYPTDLDNDGMPDLIVGAEDGKIYRFFRSDLE</sequence>
<name>A0A178IEC7_9BACT</name>
<dbReference type="Pfam" id="PF13517">
    <property type="entry name" value="FG-GAP_3"/>
    <property type="match status" value="1"/>
</dbReference>
<evidence type="ECO:0000256" key="1">
    <source>
        <dbReference type="ARBA" id="ARBA00022729"/>
    </source>
</evidence>
<gene>
    <name evidence="2" type="ORF">AW736_18615</name>
</gene>
<dbReference type="Pfam" id="PF13385">
    <property type="entry name" value="Laminin_G_3"/>
    <property type="match status" value="1"/>
</dbReference>
<dbReference type="AlphaFoldDB" id="A0A178IEC7"/>
<dbReference type="RefSeq" id="WP_068771809.1">
    <property type="nucleotide sequence ID" value="NZ_CP109796.1"/>
</dbReference>
<dbReference type="SUPFAM" id="SSF49899">
    <property type="entry name" value="Concanavalin A-like lectins/glucanases"/>
    <property type="match status" value="1"/>
</dbReference>
<keyword evidence="3" id="KW-1185">Reference proteome</keyword>
<dbReference type="SUPFAM" id="SSF69318">
    <property type="entry name" value="Integrin alpha N-terminal domain"/>
    <property type="match status" value="2"/>
</dbReference>
<evidence type="ECO:0000313" key="3">
    <source>
        <dbReference type="Proteomes" id="UP000078486"/>
    </source>
</evidence>
<dbReference type="InterPro" id="IPR013320">
    <property type="entry name" value="ConA-like_dom_sf"/>
</dbReference>
<dbReference type="Proteomes" id="UP000078486">
    <property type="component" value="Unassembled WGS sequence"/>
</dbReference>